<feature type="transmembrane region" description="Helical" evidence="6">
    <location>
        <begin position="35"/>
        <end position="53"/>
    </location>
</feature>
<keyword evidence="5 6" id="KW-0472">Membrane</keyword>
<protein>
    <submittedName>
        <fullName evidence="7">ABC transporter permease</fullName>
    </submittedName>
</protein>
<keyword evidence="4 6" id="KW-1133">Transmembrane helix</keyword>
<evidence type="ECO:0000313" key="8">
    <source>
        <dbReference type="Proteomes" id="UP001500618"/>
    </source>
</evidence>
<feature type="transmembrane region" description="Helical" evidence="6">
    <location>
        <begin position="114"/>
        <end position="135"/>
    </location>
</feature>
<dbReference type="Proteomes" id="UP001500618">
    <property type="component" value="Unassembled WGS sequence"/>
</dbReference>
<evidence type="ECO:0000256" key="5">
    <source>
        <dbReference type="ARBA" id="ARBA00023136"/>
    </source>
</evidence>
<name>A0ABP4TK06_9ACTN</name>
<reference evidence="8" key="1">
    <citation type="journal article" date="2019" name="Int. J. Syst. Evol. Microbiol.">
        <title>The Global Catalogue of Microorganisms (GCM) 10K type strain sequencing project: providing services to taxonomists for standard genome sequencing and annotation.</title>
        <authorList>
            <consortium name="The Broad Institute Genomics Platform"/>
            <consortium name="The Broad Institute Genome Sequencing Center for Infectious Disease"/>
            <person name="Wu L."/>
            <person name="Ma J."/>
        </authorList>
    </citation>
    <scope>NUCLEOTIDE SEQUENCE [LARGE SCALE GENOMIC DNA]</scope>
    <source>
        <strain evidence="8">JCM 14718</strain>
    </source>
</reference>
<comment type="caution">
    <text evidence="7">The sequence shown here is derived from an EMBL/GenBank/DDBJ whole genome shotgun (WGS) entry which is preliminary data.</text>
</comment>
<evidence type="ECO:0000313" key="7">
    <source>
        <dbReference type="EMBL" id="GAA1689194.1"/>
    </source>
</evidence>
<dbReference type="PANTHER" id="PTHR32196">
    <property type="entry name" value="ABC TRANSPORTER PERMEASE PROTEIN YPHD-RELATED-RELATED"/>
    <property type="match status" value="1"/>
</dbReference>
<evidence type="ECO:0000256" key="1">
    <source>
        <dbReference type="ARBA" id="ARBA00004651"/>
    </source>
</evidence>
<sequence length="352" mass="36981">MTDIQSGPRTEGRDLSATDPHLSSRVRSFLAHSRIAMIAIGLVLLIAYFAVTQPTFTTEANIKTLLTSVSILWMLSMGLTFVLILGGFDLSIGSMMALSGFILAWFYHDLGFPIFVACVATVVLAGALGALSNGFLIGRLRASFMVVTLGTLSLFRGLVNLVSGTETKAINSGFLDGMAFGSVVGIPIPVIMMAVVFFAAWWVLRFTHFGRDLYAVGGNFQAARLAGINTTRVTIWVYAICASAAALGAVLQCARVAAASPQVGDTIMFDAAAAVLLGGTALRGGSGGVVGTAIGVLFLGTLANGLAISGVPSYWQQILSGLIVAGAAVSEILQREGLWSINIRLFSRREPH</sequence>
<feature type="transmembrane region" description="Helical" evidence="6">
    <location>
        <begin position="179"/>
        <end position="204"/>
    </location>
</feature>
<feature type="transmembrane region" description="Helical" evidence="6">
    <location>
        <begin position="65"/>
        <end position="85"/>
    </location>
</feature>
<comment type="subcellular location">
    <subcellularLocation>
        <location evidence="1">Cell membrane</location>
        <topology evidence="1">Multi-pass membrane protein</topology>
    </subcellularLocation>
</comment>
<evidence type="ECO:0000256" key="4">
    <source>
        <dbReference type="ARBA" id="ARBA00022989"/>
    </source>
</evidence>
<proteinExistence type="predicted"/>
<dbReference type="CDD" id="cd06579">
    <property type="entry name" value="TM_PBP1_transp_AraH_like"/>
    <property type="match status" value="1"/>
</dbReference>
<evidence type="ECO:0000256" key="2">
    <source>
        <dbReference type="ARBA" id="ARBA00022475"/>
    </source>
</evidence>
<dbReference type="EMBL" id="BAAANY010000017">
    <property type="protein sequence ID" value="GAA1689194.1"/>
    <property type="molecule type" value="Genomic_DNA"/>
</dbReference>
<dbReference type="RefSeq" id="WP_163570043.1">
    <property type="nucleotide sequence ID" value="NZ_BAAANY010000017.1"/>
</dbReference>
<keyword evidence="8" id="KW-1185">Reference proteome</keyword>
<keyword evidence="3 6" id="KW-0812">Transmembrane</keyword>
<feature type="transmembrane region" description="Helical" evidence="6">
    <location>
        <begin position="142"/>
        <end position="159"/>
    </location>
</feature>
<evidence type="ECO:0000256" key="6">
    <source>
        <dbReference type="SAM" id="Phobius"/>
    </source>
</evidence>
<feature type="transmembrane region" description="Helical" evidence="6">
    <location>
        <begin position="289"/>
        <end position="308"/>
    </location>
</feature>
<organism evidence="7 8">
    <name type="scientific">Fodinicola feengrottensis</name>
    <dbReference type="NCBI Taxonomy" id="435914"/>
    <lineage>
        <taxon>Bacteria</taxon>
        <taxon>Bacillati</taxon>
        <taxon>Actinomycetota</taxon>
        <taxon>Actinomycetes</taxon>
        <taxon>Mycobacteriales</taxon>
        <taxon>Fodinicola</taxon>
    </lineage>
</organism>
<accession>A0ABP4TK06</accession>
<gene>
    <name evidence="7" type="ORF">GCM10009765_43220</name>
</gene>
<dbReference type="PANTHER" id="PTHR32196:SF72">
    <property type="entry name" value="RIBOSE IMPORT PERMEASE PROTEIN RBSC"/>
    <property type="match status" value="1"/>
</dbReference>
<dbReference type="InterPro" id="IPR001851">
    <property type="entry name" value="ABC_transp_permease"/>
</dbReference>
<evidence type="ECO:0000256" key="3">
    <source>
        <dbReference type="ARBA" id="ARBA00022692"/>
    </source>
</evidence>
<keyword evidence="2" id="KW-1003">Cell membrane</keyword>
<feature type="transmembrane region" description="Helical" evidence="6">
    <location>
        <begin position="235"/>
        <end position="257"/>
    </location>
</feature>
<dbReference type="Pfam" id="PF02653">
    <property type="entry name" value="BPD_transp_2"/>
    <property type="match status" value="1"/>
</dbReference>